<evidence type="ECO:0000256" key="2">
    <source>
        <dbReference type="ARBA" id="ARBA00023315"/>
    </source>
</evidence>
<feature type="region of interest" description="Disordered" evidence="3">
    <location>
        <begin position="13"/>
        <end position="32"/>
    </location>
</feature>
<sequence>MADHRIVDGVVGSAPVGDARAPAPPPGGVAPAAGAGDAGWALAVRAARPDDIPALTALYNHYVRTSEATFDLDEWSEAQRAEWFSHYGTAGPHRLLVAEAPDGGLLGYASSSPFRPRAGYRTSVEVSVYVDPGGQGRGVGRALYRELFDLLDGQPLHRAYAGVALPNPASLALHHGFGFRGIGTFTEVGSKFGRYIDVAWLELDLERRRSGRGGPVPDPSG</sequence>
<reference evidence="5" key="1">
    <citation type="journal article" date="2014" name="Int. J. Syst. Evol. Microbiol.">
        <title>Complete genome sequence of Corynebacterium casei LMG S-19264T (=DSM 44701T), isolated from a smear-ripened cheese.</title>
        <authorList>
            <consortium name="US DOE Joint Genome Institute (JGI-PGF)"/>
            <person name="Walter F."/>
            <person name="Albersmeier A."/>
            <person name="Kalinowski J."/>
            <person name="Ruckert C."/>
        </authorList>
    </citation>
    <scope>NUCLEOTIDE SEQUENCE</scope>
    <source>
        <strain evidence="5">CGMCC 4.7308</strain>
    </source>
</reference>
<dbReference type="EMBL" id="BMNA01000002">
    <property type="protein sequence ID" value="GGL92732.1"/>
    <property type="molecule type" value="Genomic_DNA"/>
</dbReference>
<dbReference type="PANTHER" id="PTHR43072">
    <property type="entry name" value="N-ACETYLTRANSFERASE"/>
    <property type="match status" value="1"/>
</dbReference>
<dbReference type="PANTHER" id="PTHR43072:SF23">
    <property type="entry name" value="UPF0039 PROTEIN C11D3.02C"/>
    <property type="match status" value="1"/>
</dbReference>
<dbReference type="AlphaFoldDB" id="A0A917WCH3"/>
<keyword evidence="1" id="KW-0808">Transferase</keyword>
<dbReference type="Proteomes" id="UP000655208">
    <property type="component" value="Unassembled WGS sequence"/>
</dbReference>
<dbReference type="GO" id="GO:0016747">
    <property type="term" value="F:acyltransferase activity, transferring groups other than amino-acyl groups"/>
    <property type="evidence" value="ECO:0007669"/>
    <property type="project" value="InterPro"/>
</dbReference>
<reference evidence="5" key="2">
    <citation type="submission" date="2020-09" db="EMBL/GenBank/DDBJ databases">
        <authorList>
            <person name="Sun Q."/>
            <person name="Zhou Y."/>
        </authorList>
    </citation>
    <scope>NUCLEOTIDE SEQUENCE</scope>
    <source>
        <strain evidence="5">CGMCC 4.7308</strain>
    </source>
</reference>
<dbReference type="SUPFAM" id="SSF55729">
    <property type="entry name" value="Acyl-CoA N-acyltransferases (Nat)"/>
    <property type="match status" value="1"/>
</dbReference>
<evidence type="ECO:0000313" key="6">
    <source>
        <dbReference type="Proteomes" id="UP000655208"/>
    </source>
</evidence>
<feature type="domain" description="N-acetyltransferase" evidence="4">
    <location>
        <begin position="42"/>
        <end position="206"/>
    </location>
</feature>
<dbReference type="RefSeq" id="WP_229673908.1">
    <property type="nucleotide sequence ID" value="NZ_BMNA01000002.1"/>
</dbReference>
<evidence type="ECO:0000259" key="4">
    <source>
        <dbReference type="PROSITE" id="PS51186"/>
    </source>
</evidence>
<protein>
    <recommendedName>
        <fullName evidence="4">N-acetyltransferase domain-containing protein</fullName>
    </recommendedName>
</protein>
<keyword evidence="2" id="KW-0012">Acyltransferase</keyword>
<name>A0A917WCH3_9ACTN</name>
<dbReference type="InterPro" id="IPR016181">
    <property type="entry name" value="Acyl_CoA_acyltransferase"/>
</dbReference>
<evidence type="ECO:0000256" key="3">
    <source>
        <dbReference type="SAM" id="MobiDB-lite"/>
    </source>
</evidence>
<dbReference type="PROSITE" id="PS51186">
    <property type="entry name" value="GNAT"/>
    <property type="match status" value="1"/>
</dbReference>
<dbReference type="Gene3D" id="3.40.630.30">
    <property type="match status" value="1"/>
</dbReference>
<proteinExistence type="predicted"/>
<accession>A0A917WCH3</accession>
<organism evidence="5 6">
    <name type="scientific">Nakamurella endophytica</name>
    <dbReference type="NCBI Taxonomy" id="1748367"/>
    <lineage>
        <taxon>Bacteria</taxon>
        <taxon>Bacillati</taxon>
        <taxon>Actinomycetota</taxon>
        <taxon>Actinomycetes</taxon>
        <taxon>Nakamurellales</taxon>
        <taxon>Nakamurellaceae</taxon>
        <taxon>Nakamurella</taxon>
    </lineage>
</organism>
<gene>
    <name evidence="5" type="ORF">GCM10011594_10660</name>
</gene>
<evidence type="ECO:0000313" key="5">
    <source>
        <dbReference type="EMBL" id="GGL92732.1"/>
    </source>
</evidence>
<comment type="caution">
    <text evidence="5">The sequence shown here is derived from an EMBL/GenBank/DDBJ whole genome shotgun (WGS) entry which is preliminary data.</text>
</comment>
<dbReference type="CDD" id="cd04301">
    <property type="entry name" value="NAT_SF"/>
    <property type="match status" value="1"/>
</dbReference>
<evidence type="ECO:0000256" key="1">
    <source>
        <dbReference type="ARBA" id="ARBA00022679"/>
    </source>
</evidence>
<keyword evidence="6" id="KW-1185">Reference proteome</keyword>
<dbReference type="InterPro" id="IPR000182">
    <property type="entry name" value="GNAT_dom"/>
</dbReference>
<dbReference type="Pfam" id="PF13420">
    <property type="entry name" value="Acetyltransf_4"/>
    <property type="match status" value="1"/>
</dbReference>